<evidence type="ECO:0000259" key="5">
    <source>
        <dbReference type="PROSITE" id="PS50043"/>
    </source>
</evidence>
<organism evidence="7 8">
    <name type="scientific">Flavobacterium sediminilitoris</name>
    <dbReference type="NCBI Taxonomy" id="2024526"/>
    <lineage>
        <taxon>Bacteria</taxon>
        <taxon>Pseudomonadati</taxon>
        <taxon>Bacteroidota</taxon>
        <taxon>Flavobacteriia</taxon>
        <taxon>Flavobacteriales</taxon>
        <taxon>Flavobacteriaceae</taxon>
        <taxon>Flavobacterium</taxon>
    </lineage>
</organism>
<gene>
    <name evidence="7" type="ORF">LXD69_14640</name>
</gene>
<dbReference type="InterPro" id="IPR016032">
    <property type="entry name" value="Sig_transdc_resp-reg_C-effctor"/>
</dbReference>
<dbReference type="RefSeq" id="WP_045967302.1">
    <property type="nucleotide sequence ID" value="NZ_CP090145.1"/>
</dbReference>
<accession>A0ABY4HK86</accession>
<evidence type="ECO:0000259" key="6">
    <source>
        <dbReference type="PROSITE" id="PS50110"/>
    </source>
</evidence>
<dbReference type="InterPro" id="IPR000792">
    <property type="entry name" value="Tscrpt_reg_LuxR_C"/>
</dbReference>
<keyword evidence="8" id="KW-1185">Reference proteome</keyword>
<keyword evidence="3" id="KW-0804">Transcription</keyword>
<protein>
    <submittedName>
        <fullName evidence="7">Response regulator transcription factor</fullName>
    </submittedName>
</protein>
<evidence type="ECO:0000313" key="7">
    <source>
        <dbReference type="EMBL" id="UOX33270.1"/>
    </source>
</evidence>
<evidence type="ECO:0000256" key="2">
    <source>
        <dbReference type="ARBA" id="ARBA00023125"/>
    </source>
</evidence>
<dbReference type="SMART" id="SM00421">
    <property type="entry name" value="HTH_LUXR"/>
    <property type="match status" value="1"/>
</dbReference>
<keyword evidence="1" id="KW-0805">Transcription regulation</keyword>
<dbReference type="PROSITE" id="PS50110">
    <property type="entry name" value="RESPONSE_REGULATORY"/>
    <property type="match status" value="1"/>
</dbReference>
<dbReference type="PRINTS" id="PR00038">
    <property type="entry name" value="HTHLUXR"/>
</dbReference>
<dbReference type="SMART" id="SM00448">
    <property type="entry name" value="REC"/>
    <property type="match status" value="1"/>
</dbReference>
<feature type="domain" description="Response regulatory" evidence="6">
    <location>
        <begin position="2"/>
        <end position="120"/>
    </location>
</feature>
<name>A0ABY4HK86_9FLAO</name>
<evidence type="ECO:0000256" key="1">
    <source>
        <dbReference type="ARBA" id="ARBA00023015"/>
    </source>
</evidence>
<dbReference type="SUPFAM" id="SSF46894">
    <property type="entry name" value="C-terminal effector domain of the bipartite response regulators"/>
    <property type="match status" value="1"/>
</dbReference>
<evidence type="ECO:0000313" key="8">
    <source>
        <dbReference type="Proteomes" id="UP000830454"/>
    </source>
</evidence>
<proteinExistence type="predicted"/>
<keyword evidence="2" id="KW-0238">DNA-binding</keyword>
<feature type="modified residue" description="4-aspartylphosphate" evidence="4">
    <location>
        <position position="53"/>
    </location>
</feature>
<dbReference type="SUPFAM" id="SSF52172">
    <property type="entry name" value="CheY-like"/>
    <property type="match status" value="1"/>
</dbReference>
<dbReference type="InterPro" id="IPR001789">
    <property type="entry name" value="Sig_transdc_resp-reg_receiver"/>
</dbReference>
<dbReference type="InterPro" id="IPR036388">
    <property type="entry name" value="WH-like_DNA-bd_sf"/>
</dbReference>
<dbReference type="InterPro" id="IPR011006">
    <property type="entry name" value="CheY-like_superfamily"/>
</dbReference>
<reference evidence="7" key="1">
    <citation type="submission" date="2021-12" db="EMBL/GenBank/DDBJ databases">
        <authorList>
            <person name="Cha I.-T."/>
            <person name="Lee K.-E."/>
            <person name="Park S.-J."/>
        </authorList>
    </citation>
    <scope>NUCLEOTIDE SEQUENCE</scope>
    <source>
        <strain evidence="7">YSM-43</strain>
    </source>
</reference>
<dbReference type="Gene3D" id="1.10.10.10">
    <property type="entry name" value="Winged helix-like DNA-binding domain superfamily/Winged helix DNA-binding domain"/>
    <property type="match status" value="1"/>
</dbReference>
<dbReference type="PANTHER" id="PTHR44688">
    <property type="entry name" value="DNA-BINDING TRANSCRIPTIONAL ACTIVATOR DEVR_DOSR"/>
    <property type="match status" value="1"/>
</dbReference>
<dbReference type="Pfam" id="PF00072">
    <property type="entry name" value="Response_reg"/>
    <property type="match status" value="1"/>
</dbReference>
<dbReference type="EMBL" id="CP090145">
    <property type="protein sequence ID" value="UOX33270.1"/>
    <property type="molecule type" value="Genomic_DNA"/>
</dbReference>
<feature type="domain" description="HTH luxR-type" evidence="5">
    <location>
        <begin position="141"/>
        <end position="206"/>
    </location>
</feature>
<dbReference type="Gene3D" id="3.40.50.2300">
    <property type="match status" value="1"/>
</dbReference>
<sequence>MKIGILEDHALIAELLKENLNLKLGYDKIYIFNNSEKLFSLLQNEKLDFLFLDMYINDENGINVLKECRKRYNKEELKIIILSSSVEPKIISDSFKYEANGYVTKHESMDEIIEVFQNLIEFPLKNRVSSSVSDILLEYNISGDKIKLSPREEQLLTLICNAKSAKEIAYELGLSLNTIHYYTKRLMIKMGVNRTPDLILKAIEKGYHFIN</sequence>
<dbReference type="Proteomes" id="UP000830454">
    <property type="component" value="Chromosome"/>
</dbReference>
<dbReference type="CDD" id="cd06170">
    <property type="entry name" value="LuxR_C_like"/>
    <property type="match status" value="1"/>
</dbReference>
<dbReference type="PANTHER" id="PTHR44688:SF16">
    <property type="entry name" value="DNA-BINDING TRANSCRIPTIONAL ACTIVATOR DEVR_DOSR"/>
    <property type="match status" value="1"/>
</dbReference>
<dbReference type="Pfam" id="PF00196">
    <property type="entry name" value="GerE"/>
    <property type="match status" value="1"/>
</dbReference>
<keyword evidence="4" id="KW-0597">Phosphoprotein</keyword>
<evidence type="ECO:0000256" key="4">
    <source>
        <dbReference type="PROSITE-ProRule" id="PRU00169"/>
    </source>
</evidence>
<evidence type="ECO:0000256" key="3">
    <source>
        <dbReference type="ARBA" id="ARBA00023163"/>
    </source>
</evidence>
<dbReference type="PROSITE" id="PS50043">
    <property type="entry name" value="HTH_LUXR_2"/>
    <property type="match status" value="1"/>
</dbReference>
<reference evidence="7" key="2">
    <citation type="submission" date="2022-04" db="EMBL/GenBank/DDBJ databases">
        <title>Complete Genome Sequence of Flavobacterium sediminilitoris YSM-43, Isolated from a Tidal Sediment.</title>
        <authorList>
            <person name="Lee P.A."/>
        </authorList>
    </citation>
    <scope>NUCLEOTIDE SEQUENCE</scope>
    <source>
        <strain evidence="7">YSM-43</strain>
    </source>
</reference>